<evidence type="ECO:0008006" key="4">
    <source>
        <dbReference type="Google" id="ProtNLM"/>
    </source>
</evidence>
<dbReference type="PATRIC" id="fig|1129367.4.peg.3658"/>
<gene>
    <name evidence="2" type="ORF">N479_18350</name>
</gene>
<sequence length="235" mass="26257">MKRRGFIKSAVIMSASSAASMSVPALANQSWHSTAYTQRLHDSELQSKGIINPATFIKNPQQTMVEISLKSRVARRYGSKVYVLFESKNQIDIYDDKGRKVAFVSLNMHVKDFAVDEKRQRIFVVGETTYSIYVLDFNGEIVGSFGEFGTELEHHLNGIKSITCDEAGYVHVLDSHTNNIKLYDSQGVYVKSYGPTKIYAKTRLLSIDGYNSITVVGGKFADTVYKFDISGRPLG</sequence>
<accession>A0A0F6A8E2</accession>
<dbReference type="AlphaFoldDB" id="A0A0F6A8E2"/>
<reference evidence="2 3" key="1">
    <citation type="journal article" date="2015" name="BMC Genomics">
        <title>Genome mining reveals unlocked bioactive potential of marine Gram-negative bacteria.</title>
        <authorList>
            <person name="Machado H."/>
            <person name="Sonnenschein E.C."/>
            <person name="Melchiorsen J."/>
            <person name="Gram L."/>
        </authorList>
    </citation>
    <scope>NUCLEOTIDE SEQUENCE [LARGE SCALE GENOMIC DNA]</scope>
    <source>
        <strain evidence="2 3">S4054</strain>
    </source>
</reference>
<dbReference type="EMBL" id="AUXW01000163">
    <property type="protein sequence ID" value="KKE82435.1"/>
    <property type="molecule type" value="Genomic_DNA"/>
</dbReference>
<dbReference type="SUPFAM" id="SSF101898">
    <property type="entry name" value="NHL repeat"/>
    <property type="match status" value="1"/>
</dbReference>
<dbReference type="RefSeq" id="WP_046357145.1">
    <property type="nucleotide sequence ID" value="NZ_AUXW01000163.1"/>
</dbReference>
<name>A0A0F6A8E2_9GAMM</name>
<keyword evidence="1" id="KW-0732">Signal</keyword>
<evidence type="ECO:0000313" key="3">
    <source>
        <dbReference type="Proteomes" id="UP000033434"/>
    </source>
</evidence>
<evidence type="ECO:0000256" key="1">
    <source>
        <dbReference type="SAM" id="SignalP"/>
    </source>
</evidence>
<organism evidence="2 3">
    <name type="scientific">Pseudoalteromonas luteoviolacea S4054</name>
    <dbReference type="NCBI Taxonomy" id="1129367"/>
    <lineage>
        <taxon>Bacteria</taxon>
        <taxon>Pseudomonadati</taxon>
        <taxon>Pseudomonadota</taxon>
        <taxon>Gammaproteobacteria</taxon>
        <taxon>Alteromonadales</taxon>
        <taxon>Pseudoalteromonadaceae</taxon>
        <taxon>Pseudoalteromonas</taxon>
    </lineage>
</organism>
<dbReference type="Gene3D" id="2.120.10.30">
    <property type="entry name" value="TolB, C-terminal domain"/>
    <property type="match status" value="1"/>
</dbReference>
<evidence type="ECO:0000313" key="2">
    <source>
        <dbReference type="EMBL" id="KKE82435.1"/>
    </source>
</evidence>
<proteinExistence type="predicted"/>
<comment type="caution">
    <text evidence="2">The sequence shown here is derived from an EMBL/GenBank/DDBJ whole genome shotgun (WGS) entry which is preliminary data.</text>
</comment>
<dbReference type="Proteomes" id="UP000033434">
    <property type="component" value="Unassembled WGS sequence"/>
</dbReference>
<feature type="chain" id="PRO_5002498735" description="6-bladed beta-propeller" evidence="1">
    <location>
        <begin position="28"/>
        <end position="235"/>
    </location>
</feature>
<dbReference type="InterPro" id="IPR011042">
    <property type="entry name" value="6-blade_b-propeller_TolB-like"/>
</dbReference>
<protein>
    <recommendedName>
        <fullName evidence="4">6-bladed beta-propeller</fullName>
    </recommendedName>
</protein>
<feature type="signal peptide" evidence="1">
    <location>
        <begin position="1"/>
        <end position="27"/>
    </location>
</feature>